<organism evidence="2 3">
    <name type="scientific">Secundilactobacillus collinoides DSM 20515 = JCM 1123</name>
    <dbReference type="NCBI Taxonomy" id="1423733"/>
    <lineage>
        <taxon>Bacteria</taxon>
        <taxon>Bacillati</taxon>
        <taxon>Bacillota</taxon>
        <taxon>Bacilli</taxon>
        <taxon>Lactobacillales</taxon>
        <taxon>Lactobacillaceae</taxon>
        <taxon>Secundilactobacillus</taxon>
    </lineage>
</organism>
<dbReference type="InterPro" id="IPR007627">
    <property type="entry name" value="RNA_pol_sigma70_r2"/>
</dbReference>
<dbReference type="InterPro" id="IPR013325">
    <property type="entry name" value="RNA_pol_sigma_r2"/>
</dbReference>
<accession>A0A0R2BGK6</accession>
<evidence type="ECO:0000313" key="2">
    <source>
        <dbReference type="EMBL" id="KRM75465.1"/>
    </source>
</evidence>
<dbReference type="SUPFAM" id="SSF88946">
    <property type="entry name" value="Sigma2 domain of RNA polymerase sigma factors"/>
    <property type="match status" value="1"/>
</dbReference>
<sequence length="187" mass="21958">MDYLKLTDWHLVTLARDNDVNAFNELAARYRPLIVSIHSKTHVLELDFDDWFQEGMMVLWKIVGHFNVARERAFGTYLKRALINRRRDLVRRENAQKRKADEPLLSLDSFGEGMTILADDALALPDEIAIVRENNIKVLRDLCSKRERALVVLTILGKNDDEIMLTLHLTKDQLHNTRERVRRKFHQ</sequence>
<dbReference type="NCBIfam" id="TIGR02937">
    <property type="entry name" value="sigma70-ECF"/>
    <property type="match status" value="1"/>
</dbReference>
<dbReference type="Proteomes" id="UP000051845">
    <property type="component" value="Unassembled WGS sequence"/>
</dbReference>
<dbReference type="RefSeq" id="WP_054760063.1">
    <property type="nucleotide sequence ID" value="NZ_AYYR01000053.1"/>
</dbReference>
<dbReference type="GO" id="GO:0006352">
    <property type="term" value="P:DNA-templated transcription initiation"/>
    <property type="evidence" value="ECO:0007669"/>
    <property type="project" value="InterPro"/>
</dbReference>
<dbReference type="PATRIC" id="fig|1423733.4.peg.2452"/>
<dbReference type="GO" id="GO:0003700">
    <property type="term" value="F:DNA-binding transcription factor activity"/>
    <property type="evidence" value="ECO:0007669"/>
    <property type="project" value="InterPro"/>
</dbReference>
<gene>
    <name evidence="2" type="ORF">FC82_GL002337</name>
</gene>
<reference evidence="2 3" key="1">
    <citation type="journal article" date="2015" name="Genome Announc.">
        <title>Expanding the biotechnology potential of lactobacilli through comparative genomics of 213 strains and associated genera.</title>
        <authorList>
            <person name="Sun Z."/>
            <person name="Harris H.M."/>
            <person name="McCann A."/>
            <person name="Guo C."/>
            <person name="Argimon S."/>
            <person name="Zhang W."/>
            <person name="Yang X."/>
            <person name="Jeffery I.B."/>
            <person name="Cooney J.C."/>
            <person name="Kagawa T.F."/>
            <person name="Liu W."/>
            <person name="Song Y."/>
            <person name="Salvetti E."/>
            <person name="Wrobel A."/>
            <person name="Rasinkangas P."/>
            <person name="Parkhill J."/>
            <person name="Rea M.C."/>
            <person name="O'Sullivan O."/>
            <person name="Ritari J."/>
            <person name="Douillard F.P."/>
            <person name="Paul Ross R."/>
            <person name="Yang R."/>
            <person name="Briner A.E."/>
            <person name="Felis G.E."/>
            <person name="de Vos W.M."/>
            <person name="Barrangou R."/>
            <person name="Klaenhammer T.R."/>
            <person name="Caufield P.W."/>
            <person name="Cui Y."/>
            <person name="Zhang H."/>
            <person name="O'Toole P.W."/>
        </authorList>
    </citation>
    <scope>NUCLEOTIDE SEQUENCE [LARGE SCALE GENOMIC DNA]</scope>
    <source>
        <strain evidence="2 3">DSM 20515</strain>
    </source>
</reference>
<dbReference type="EMBL" id="AYYR01000053">
    <property type="protein sequence ID" value="KRM75465.1"/>
    <property type="molecule type" value="Genomic_DNA"/>
</dbReference>
<evidence type="ECO:0000259" key="1">
    <source>
        <dbReference type="Pfam" id="PF04542"/>
    </source>
</evidence>
<comment type="caution">
    <text evidence="2">The sequence shown here is derived from an EMBL/GenBank/DDBJ whole genome shotgun (WGS) entry which is preliminary data.</text>
</comment>
<dbReference type="Pfam" id="PF04542">
    <property type="entry name" value="Sigma70_r2"/>
    <property type="match status" value="1"/>
</dbReference>
<dbReference type="STRING" id="33960.TY91_06180"/>
<feature type="domain" description="RNA polymerase sigma-70 region 2" evidence="1">
    <location>
        <begin position="27"/>
        <end position="94"/>
    </location>
</feature>
<protein>
    <recommendedName>
        <fullName evidence="1">RNA polymerase sigma-70 region 2 domain-containing protein</fullName>
    </recommendedName>
</protein>
<dbReference type="InterPro" id="IPR014284">
    <property type="entry name" value="RNA_pol_sigma-70_dom"/>
</dbReference>
<evidence type="ECO:0000313" key="3">
    <source>
        <dbReference type="Proteomes" id="UP000051845"/>
    </source>
</evidence>
<proteinExistence type="predicted"/>
<dbReference type="Gene3D" id="1.10.1740.10">
    <property type="match status" value="1"/>
</dbReference>
<name>A0A0R2BGK6_SECCO</name>
<dbReference type="AlphaFoldDB" id="A0A0R2BGK6"/>